<keyword evidence="4 10" id="KW-0812">Transmembrane</keyword>
<feature type="transmembrane region" description="Helical" evidence="10">
    <location>
        <begin position="1004"/>
        <end position="1023"/>
    </location>
</feature>
<feature type="region of interest" description="Disordered" evidence="9">
    <location>
        <begin position="726"/>
        <end position="783"/>
    </location>
</feature>
<feature type="signal peptide" evidence="11">
    <location>
        <begin position="1"/>
        <end position="21"/>
    </location>
</feature>
<dbReference type="PROSITE" id="PS51181">
    <property type="entry name" value="PPASE_TENSIN"/>
    <property type="match status" value="1"/>
</dbReference>
<dbReference type="PANTHER" id="PTHR16311">
    <property type="entry name" value="THROMBOSPONDIN TYPE I DOMAIN-CONTAINING 1"/>
    <property type="match status" value="1"/>
</dbReference>
<dbReference type="Gene3D" id="2.20.100.10">
    <property type="entry name" value="Thrombospondin type-1 (TSP1) repeat"/>
    <property type="match status" value="1"/>
</dbReference>
<feature type="domain" description="Tyrosine specific protein phosphatases" evidence="12">
    <location>
        <begin position="1158"/>
        <end position="1218"/>
    </location>
</feature>
<feature type="chain" id="PRO_5040456421" description="Phosphatidylinositol-3,4,5-trisphosphate 3-phosphatase" evidence="11">
    <location>
        <begin position="22"/>
        <end position="1392"/>
    </location>
</feature>
<evidence type="ECO:0000256" key="1">
    <source>
        <dbReference type="ARBA" id="ARBA00004141"/>
    </source>
</evidence>
<comment type="caution">
    <text evidence="15">The sequence shown here is derived from an EMBL/GenBank/DDBJ whole genome shotgun (WGS) entry which is preliminary data.</text>
</comment>
<dbReference type="SUPFAM" id="SSF81324">
    <property type="entry name" value="Voltage-gated potassium channels"/>
    <property type="match status" value="1"/>
</dbReference>
<evidence type="ECO:0000256" key="5">
    <source>
        <dbReference type="ARBA" id="ARBA00022801"/>
    </source>
</evidence>
<feature type="compositionally biased region" description="Basic and acidic residues" evidence="9">
    <location>
        <begin position="696"/>
        <end position="710"/>
    </location>
</feature>
<dbReference type="GO" id="GO:0005216">
    <property type="term" value="F:monoatomic ion channel activity"/>
    <property type="evidence" value="ECO:0007669"/>
    <property type="project" value="InterPro"/>
</dbReference>
<dbReference type="Pfam" id="PF24306">
    <property type="entry name" value="THSD1_N"/>
    <property type="match status" value="1"/>
</dbReference>
<dbReference type="InterPro" id="IPR045102">
    <property type="entry name" value="PTP_VSP_TPTE"/>
</dbReference>
<evidence type="ECO:0000259" key="12">
    <source>
        <dbReference type="PROSITE" id="PS50056"/>
    </source>
</evidence>
<dbReference type="SUPFAM" id="SSF82895">
    <property type="entry name" value="TSP-1 type 1 repeat"/>
    <property type="match status" value="1"/>
</dbReference>
<evidence type="ECO:0000313" key="16">
    <source>
        <dbReference type="Proteomes" id="UP001152803"/>
    </source>
</evidence>
<feature type="region of interest" description="Disordered" evidence="9">
    <location>
        <begin position="660"/>
        <end position="710"/>
    </location>
</feature>
<dbReference type="FunFam" id="2.60.40.1110:FF:000004">
    <property type="entry name" value="Voltage-sensor containing phosphatase"/>
    <property type="match status" value="1"/>
</dbReference>
<dbReference type="PROSITE" id="PS00383">
    <property type="entry name" value="TYR_PHOSPHATASE_1"/>
    <property type="match status" value="1"/>
</dbReference>
<dbReference type="SUPFAM" id="SSF49562">
    <property type="entry name" value="C2 domain (Calcium/lipid-binding domain, CaLB)"/>
    <property type="match status" value="1"/>
</dbReference>
<dbReference type="InterPro" id="IPR036383">
    <property type="entry name" value="TSP1_rpt_sf"/>
</dbReference>
<dbReference type="FunFam" id="3.90.190.10:FF:000053">
    <property type="entry name" value="Phosphatidylinositol 3,4,5-trisphosphate 3-phosphatase TPTE2"/>
    <property type="match status" value="1"/>
</dbReference>
<reference evidence="15" key="1">
    <citation type="journal article" date="2023" name="Science">
        <title>Genome structures resolve the early diversification of teleost fishes.</title>
        <authorList>
            <person name="Parey E."/>
            <person name="Louis A."/>
            <person name="Montfort J."/>
            <person name="Bouchez O."/>
            <person name="Roques C."/>
            <person name="Iampietro C."/>
            <person name="Lluch J."/>
            <person name="Castinel A."/>
            <person name="Donnadieu C."/>
            <person name="Desvignes T."/>
            <person name="Floi Bucao C."/>
            <person name="Jouanno E."/>
            <person name="Wen M."/>
            <person name="Mejri S."/>
            <person name="Dirks R."/>
            <person name="Jansen H."/>
            <person name="Henkel C."/>
            <person name="Chen W.J."/>
            <person name="Zahm M."/>
            <person name="Cabau C."/>
            <person name="Klopp C."/>
            <person name="Thompson A.W."/>
            <person name="Robinson-Rechavi M."/>
            <person name="Braasch I."/>
            <person name="Lecointre G."/>
            <person name="Bobe J."/>
            <person name="Postlethwait J.H."/>
            <person name="Berthelot C."/>
            <person name="Roest Crollius H."/>
            <person name="Guiguen Y."/>
        </authorList>
    </citation>
    <scope>NUCLEOTIDE SEQUENCE</scope>
    <source>
        <strain evidence="15">Concon-B</strain>
    </source>
</reference>
<dbReference type="GO" id="GO:0071944">
    <property type="term" value="C:cell periphery"/>
    <property type="evidence" value="ECO:0007669"/>
    <property type="project" value="TreeGrafter"/>
</dbReference>
<dbReference type="InterPro" id="IPR000884">
    <property type="entry name" value="TSP1_rpt"/>
</dbReference>
<dbReference type="InterPro" id="IPR016130">
    <property type="entry name" value="Tyr_Pase_AS"/>
</dbReference>
<dbReference type="InterPro" id="IPR056219">
    <property type="entry name" value="THSD1_D3"/>
</dbReference>
<dbReference type="InterPro" id="IPR056218">
    <property type="entry name" value="THSD1_D2"/>
</dbReference>
<evidence type="ECO:0000256" key="7">
    <source>
        <dbReference type="ARBA" id="ARBA00023136"/>
    </source>
</evidence>
<dbReference type="InterPro" id="IPR000387">
    <property type="entry name" value="Tyr_Pase_dom"/>
</dbReference>
<comment type="subcellular location">
    <subcellularLocation>
        <location evidence="2">Cell projection</location>
    </subcellularLocation>
    <subcellularLocation>
        <location evidence="1">Membrane</location>
        <topology evidence="1">Multi-pass membrane protein</topology>
    </subcellularLocation>
</comment>
<evidence type="ECO:0000256" key="6">
    <source>
        <dbReference type="ARBA" id="ARBA00022989"/>
    </source>
</evidence>
<dbReference type="Pfam" id="PF22785">
    <property type="entry name" value="Tc-R-P"/>
    <property type="match status" value="1"/>
</dbReference>
<dbReference type="SMART" id="SM00404">
    <property type="entry name" value="PTPc_motif"/>
    <property type="match status" value="1"/>
</dbReference>
<keyword evidence="6 10" id="KW-1133">Transmembrane helix</keyword>
<dbReference type="Pfam" id="PF00090">
    <property type="entry name" value="TSP_1"/>
    <property type="match status" value="1"/>
</dbReference>
<name>A0A9Q1I153_CONCO</name>
<keyword evidence="16" id="KW-1185">Reference proteome</keyword>
<keyword evidence="8" id="KW-0966">Cell projection</keyword>
<dbReference type="InterPro" id="IPR029021">
    <property type="entry name" value="Prot-tyrosine_phosphatase-like"/>
</dbReference>
<evidence type="ECO:0000256" key="4">
    <source>
        <dbReference type="ARBA" id="ARBA00022692"/>
    </source>
</evidence>
<feature type="transmembrane region" description="Helical" evidence="10">
    <location>
        <begin position="410"/>
        <end position="432"/>
    </location>
</feature>
<dbReference type="InterPro" id="IPR029023">
    <property type="entry name" value="Tensin_phosphatase"/>
</dbReference>
<dbReference type="CDD" id="cd14510">
    <property type="entry name" value="PTP_VSP_TPTE"/>
    <property type="match status" value="1"/>
</dbReference>
<evidence type="ECO:0000256" key="9">
    <source>
        <dbReference type="SAM" id="MobiDB-lite"/>
    </source>
</evidence>
<dbReference type="GO" id="GO:0016791">
    <property type="term" value="F:phosphatase activity"/>
    <property type="evidence" value="ECO:0007669"/>
    <property type="project" value="UniProtKB-ARBA"/>
</dbReference>
<dbReference type="OrthoDB" id="16692at2759"/>
<feature type="region of interest" description="Disordered" evidence="9">
    <location>
        <begin position="887"/>
        <end position="915"/>
    </location>
</feature>
<keyword evidence="11" id="KW-0732">Signal</keyword>
<feature type="transmembrane region" description="Helical" evidence="10">
    <location>
        <begin position="930"/>
        <end position="953"/>
    </location>
</feature>
<dbReference type="EMBL" id="JAFJMO010000005">
    <property type="protein sequence ID" value="KAJ8276589.1"/>
    <property type="molecule type" value="Genomic_DNA"/>
</dbReference>
<dbReference type="SMART" id="SM01326">
    <property type="entry name" value="PTEN_C2"/>
    <property type="match status" value="1"/>
</dbReference>
<evidence type="ECO:0000256" key="8">
    <source>
        <dbReference type="ARBA" id="ARBA00023273"/>
    </source>
</evidence>
<dbReference type="Gene3D" id="1.20.120.350">
    <property type="entry name" value="Voltage-gated potassium channels. Chain C"/>
    <property type="match status" value="1"/>
</dbReference>
<accession>A0A9Q1I153</accession>
<evidence type="ECO:0000259" key="13">
    <source>
        <dbReference type="PROSITE" id="PS51181"/>
    </source>
</evidence>
<dbReference type="GO" id="GO:0042995">
    <property type="term" value="C:cell projection"/>
    <property type="evidence" value="ECO:0007669"/>
    <property type="project" value="UniProtKB-SubCell"/>
</dbReference>
<dbReference type="PROSITE" id="PS50056">
    <property type="entry name" value="TYR_PHOSPHATASE_2"/>
    <property type="match status" value="1"/>
</dbReference>
<dbReference type="GO" id="GO:0016020">
    <property type="term" value="C:membrane"/>
    <property type="evidence" value="ECO:0007669"/>
    <property type="project" value="UniProtKB-SubCell"/>
</dbReference>
<evidence type="ECO:0000313" key="15">
    <source>
        <dbReference type="EMBL" id="KAJ8276589.1"/>
    </source>
</evidence>
<dbReference type="SMART" id="SM00209">
    <property type="entry name" value="TSP1"/>
    <property type="match status" value="1"/>
</dbReference>
<evidence type="ECO:0000256" key="3">
    <source>
        <dbReference type="ARBA" id="ARBA00007881"/>
    </source>
</evidence>
<keyword evidence="5" id="KW-0378">Hydrolase</keyword>
<dbReference type="PROSITE" id="PS51182">
    <property type="entry name" value="C2_TENSIN"/>
    <property type="match status" value="1"/>
</dbReference>
<dbReference type="Pfam" id="PF10409">
    <property type="entry name" value="PTEN_C2"/>
    <property type="match status" value="1"/>
</dbReference>
<feature type="region of interest" description="Disordered" evidence="9">
    <location>
        <begin position="443"/>
        <end position="462"/>
    </location>
</feature>
<comment type="similarity">
    <text evidence="3">Belongs to the PTEN phosphatase protein family.</text>
</comment>
<evidence type="ECO:0000256" key="2">
    <source>
        <dbReference type="ARBA" id="ARBA00004316"/>
    </source>
</evidence>
<dbReference type="InterPro" id="IPR014020">
    <property type="entry name" value="Tensin_C2-dom"/>
</dbReference>
<dbReference type="Pfam" id="PF24310">
    <property type="entry name" value="THSD1_D2"/>
    <property type="match status" value="1"/>
</dbReference>
<organism evidence="15 16">
    <name type="scientific">Conger conger</name>
    <name type="common">Conger eel</name>
    <name type="synonym">Muraena conger</name>
    <dbReference type="NCBI Taxonomy" id="82655"/>
    <lineage>
        <taxon>Eukaryota</taxon>
        <taxon>Metazoa</taxon>
        <taxon>Chordata</taxon>
        <taxon>Craniata</taxon>
        <taxon>Vertebrata</taxon>
        <taxon>Euteleostomi</taxon>
        <taxon>Actinopterygii</taxon>
        <taxon>Neopterygii</taxon>
        <taxon>Teleostei</taxon>
        <taxon>Anguilliformes</taxon>
        <taxon>Congridae</taxon>
        <taxon>Conger</taxon>
    </lineage>
</organism>
<dbReference type="Gene3D" id="2.60.40.1110">
    <property type="match status" value="1"/>
</dbReference>
<dbReference type="InterPro" id="IPR056217">
    <property type="entry name" value="THSD1_N"/>
</dbReference>
<dbReference type="Pfam" id="PF24311">
    <property type="entry name" value="THSD1_D3"/>
    <property type="match status" value="1"/>
</dbReference>
<protein>
    <recommendedName>
        <fullName evidence="17">Phosphatidylinositol-3,4,5-trisphosphate 3-phosphatase</fullName>
    </recommendedName>
</protein>
<dbReference type="SUPFAM" id="SSF52799">
    <property type="entry name" value="(Phosphotyrosine protein) phosphatases II"/>
    <property type="match status" value="1"/>
</dbReference>
<dbReference type="Gene3D" id="3.90.190.10">
    <property type="entry name" value="Protein tyrosine phosphatase superfamily"/>
    <property type="match status" value="1"/>
</dbReference>
<evidence type="ECO:0000256" key="10">
    <source>
        <dbReference type="SAM" id="Phobius"/>
    </source>
</evidence>
<dbReference type="Pfam" id="PF00520">
    <property type="entry name" value="Ion_trans"/>
    <property type="match status" value="1"/>
</dbReference>
<proteinExistence type="inferred from homology"/>
<evidence type="ECO:0000256" key="11">
    <source>
        <dbReference type="SAM" id="SignalP"/>
    </source>
</evidence>
<evidence type="ECO:0008006" key="17">
    <source>
        <dbReference type="Google" id="ProtNLM"/>
    </source>
</evidence>
<dbReference type="InterPro" id="IPR003595">
    <property type="entry name" value="Tyr_Pase_cat"/>
</dbReference>
<sequence>MTVGSTTVLPLLLVLWGYAVAKIHHRPSVHVALSNGSVFVDFNCGRNATGRAMTVSLVDTETNDTVLSRPLPVNQSEGTLEFNCTCFLYAGSFRFKLEHDSNGGVYNSTWWWSEVLHVQWPTFHIAVERTNNQSSNSFQIILSTNDDFQPCISSGNISLYLEVSYLEYNQIGKNSIDKVKARIRRKINVVKSQSVELDCAFLFTERDFIRVALKSPHSPQDIKSSGPLYLSRIFSYKLWVDNVYRAGCAGTVTVHLVPPPCAFTNGKVLLFREGGGTTVGDPVTPPLGFNWITQGENETEFNCSVFDPGRNRYCFRLVLYSRSPSPAQTCVIVQRNAETWGPWQSWGGCSVSCGEGVRERARECLAPSTGGIQCTGMVKEQSHCSLEDCTVPRPSQSPLPPVTNALGGNLVAVAGISLCLVVILATVLIAVWRRVCRAPKCSSVRRSSTHSPGGRKNSDEASICGHSLQRPSFSESLQVILPEQSLTFPPAAERGAPGRRQSQTLPLRLDSERVSPTGQKIVPPIFGYRLAHQQLKEMKKKGLKEATKVYHVSQSPVDDTMLEATTSTPADLTPVPPELDSQEEANLNRFRIKSPFVETTVATKGSTALPDRLSPKVDFVLGPPLAGLGGGSGRRARTEHWVEMVERSAAHLRNPSFRRTSSFHETKQPPPPRAFRERSMTQVTPRQLPEGSCRTRAWEQPRAPERDEWGRPKSRLINCTMGDRRRPYTETAAPLPKATAASETEDGGRPDLRSCPHPGARGQGFGHDRAGRAEANWSKRGPSPIQRNILARKLKEANSSATCHRQRSSTFSHYDSRRDKCRSLPDYTGCNASPYGLTESEQHMMDLSGYLGEEDSVEHSHPCRDCRPIYPLQKTTILLEMSVRYSPDSEPKQANGVDASGKDETNVEIDDGKEENVEPDTMYQRIRKKIAPFVMSFGFRMFGVVLIIVDIILVIADLATPIRSPGVRDALEAVSLAISLFFLVDVLLRVYVEGLKVYFSSKLNILDACIVVITLVVTMIYAFTDLSGVSLIPRVVSILRALRILILVRIFRLAVQKKELEKVTRRMVSENKRRYQKDGFDLDLTYVTERIIAMSFPSSGKQSFYRNPIREVARFLDTKHADHYKVYNLCSEKGYDPQFFHYRVERVFIDDHNVPALEDMLKYTADVRDWMAADPSNVIAIHCKGGKGRTGTMICTWLIDSDQSESAQDSLDYFGERRTDKSRSSKFQGVETPSQSRYVGYYEIMKNQYNRQVPPEKSLKIRSIRIHSILGVGKGNGSDLKVKIIVKKETVFQCVCAKQENCLLFSDPGNNEVVISLQEGPLVSGDVKVMFESSAGLPKGYEDCPFFFWFNTAFVQNNMLHLSRDELDNPHKPKTWDIYKEDFGLTLSFCDP</sequence>
<feature type="transmembrane region" description="Helical" evidence="10">
    <location>
        <begin position="973"/>
        <end position="992"/>
    </location>
</feature>
<dbReference type="PROSITE" id="PS50092">
    <property type="entry name" value="TSP1"/>
    <property type="match status" value="1"/>
</dbReference>
<dbReference type="InterPro" id="IPR027359">
    <property type="entry name" value="Volt_channel_dom_sf"/>
</dbReference>
<dbReference type="InterPro" id="IPR038877">
    <property type="entry name" value="THSD1"/>
</dbReference>
<dbReference type="InterPro" id="IPR035892">
    <property type="entry name" value="C2_domain_sf"/>
</dbReference>
<dbReference type="Proteomes" id="UP001152803">
    <property type="component" value="Unassembled WGS sequence"/>
</dbReference>
<keyword evidence="7 10" id="KW-0472">Membrane</keyword>
<evidence type="ECO:0000259" key="14">
    <source>
        <dbReference type="PROSITE" id="PS51182"/>
    </source>
</evidence>
<dbReference type="InterPro" id="IPR005821">
    <property type="entry name" value="Ion_trans_dom"/>
</dbReference>
<dbReference type="PANTHER" id="PTHR16311:SF3">
    <property type="entry name" value="THROMBOSPONDIN TYPE-1 DOMAIN-CONTAINING PROTEIN 1"/>
    <property type="match status" value="1"/>
</dbReference>
<feature type="region of interest" description="Disordered" evidence="9">
    <location>
        <begin position="488"/>
        <end position="507"/>
    </location>
</feature>
<feature type="domain" description="Phosphatase tensin-type" evidence="13">
    <location>
        <begin position="1073"/>
        <end position="1249"/>
    </location>
</feature>
<feature type="domain" description="C2 tensin-type" evidence="14">
    <location>
        <begin position="1256"/>
        <end position="1392"/>
    </location>
</feature>
<gene>
    <name evidence="15" type="ORF">COCON_G00083410</name>
</gene>